<dbReference type="PANTHER" id="PTHR33988:SF2">
    <property type="entry name" value="ENDORIBONUCLEASE MAZF"/>
    <property type="match status" value="1"/>
</dbReference>
<sequence length="107" mass="11725">MVARGEVWWYEHPDAGRRPYLVITRSEACEVLHQVLAVPATRTTRGIPTEVTVDETDGMPESSVFSVDDLSLVRKSLLTQRLTILQPERMSEVCAALGAATDCPGLG</sequence>
<dbReference type="SUPFAM" id="SSF50118">
    <property type="entry name" value="Cell growth inhibitor/plasmid maintenance toxic component"/>
    <property type="match status" value="1"/>
</dbReference>
<dbReference type="Pfam" id="PF02452">
    <property type="entry name" value="PemK_toxin"/>
    <property type="match status" value="1"/>
</dbReference>
<dbReference type="GO" id="GO:0006402">
    <property type="term" value="P:mRNA catabolic process"/>
    <property type="evidence" value="ECO:0007669"/>
    <property type="project" value="TreeGrafter"/>
</dbReference>
<dbReference type="InterPro" id="IPR003477">
    <property type="entry name" value="PemK-like"/>
</dbReference>
<evidence type="ECO:0000256" key="2">
    <source>
        <dbReference type="ARBA" id="ARBA00022649"/>
    </source>
</evidence>
<dbReference type="Gene3D" id="2.30.30.110">
    <property type="match status" value="1"/>
</dbReference>
<evidence type="ECO:0000313" key="3">
    <source>
        <dbReference type="EMBL" id="MBK9299051.1"/>
    </source>
</evidence>
<dbReference type="Proteomes" id="UP000727993">
    <property type="component" value="Unassembled WGS sequence"/>
</dbReference>
<evidence type="ECO:0000256" key="1">
    <source>
        <dbReference type="ARBA" id="ARBA00007521"/>
    </source>
</evidence>
<dbReference type="InterPro" id="IPR011067">
    <property type="entry name" value="Plasmid_toxin/cell-grow_inhib"/>
</dbReference>
<comment type="similarity">
    <text evidence="1">Belongs to the PemK/MazF family.</text>
</comment>
<evidence type="ECO:0000313" key="4">
    <source>
        <dbReference type="Proteomes" id="UP000727993"/>
    </source>
</evidence>
<dbReference type="PANTHER" id="PTHR33988">
    <property type="entry name" value="ENDORIBONUCLEASE MAZF-RELATED"/>
    <property type="match status" value="1"/>
</dbReference>
<dbReference type="EMBL" id="JADJZA010000011">
    <property type="protein sequence ID" value="MBK9299051.1"/>
    <property type="molecule type" value="Genomic_DNA"/>
</dbReference>
<reference evidence="3 4" key="1">
    <citation type="submission" date="2020-10" db="EMBL/GenBank/DDBJ databases">
        <title>Connecting structure to function with the recovery of over 1000 high-quality activated sludge metagenome-assembled genomes encoding full-length rRNA genes using long-read sequencing.</title>
        <authorList>
            <person name="Singleton C.M."/>
            <person name="Petriglieri F."/>
            <person name="Kristensen J.M."/>
            <person name="Kirkegaard R.H."/>
            <person name="Michaelsen T.Y."/>
            <person name="Andersen M.H."/>
            <person name="Karst S.M."/>
            <person name="Dueholm M.S."/>
            <person name="Nielsen P.H."/>
            <person name="Albertsen M."/>
        </authorList>
    </citation>
    <scope>NUCLEOTIDE SEQUENCE [LARGE SCALE GENOMIC DNA]</scope>
    <source>
        <strain evidence="3">Lyne_18-Q3-R50-59_MAXAC.006</strain>
    </source>
</reference>
<organism evidence="3 4">
    <name type="scientific">Candidatus Neomicrothrix subdominans</name>
    <dbReference type="NCBI Taxonomy" id="2954438"/>
    <lineage>
        <taxon>Bacteria</taxon>
        <taxon>Bacillati</taxon>
        <taxon>Actinomycetota</taxon>
        <taxon>Acidimicrobiia</taxon>
        <taxon>Acidimicrobiales</taxon>
        <taxon>Microthrixaceae</taxon>
        <taxon>Candidatus Neomicrothrix</taxon>
    </lineage>
</organism>
<dbReference type="GO" id="GO:0004521">
    <property type="term" value="F:RNA endonuclease activity"/>
    <property type="evidence" value="ECO:0007669"/>
    <property type="project" value="TreeGrafter"/>
</dbReference>
<name>A0A936TET3_9ACTN</name>
<keyword evidence="2" id="KW-1277">Toxin-antitoxin system</keyword>
<accession>A0A936TET3</accession>
<dbReference type="GO" id="GO:0016075">
    <property type="term" value="P:rRNA catabolic process"/>
    <property type="evidence" value="ECO:0007669"/>
    <property type="project" value="TreeGrafter"/>
</dbReference>
<comment type="caution">
    <text evidence="3">The sequence shown here is derived from an EMBL/GenBank/DDBJ whole genome shotgun (WGS) entry which is preliminary data.</text>
</comment>
<dbReference type="AlphaFoldDB" id="A0A936TET3"/>
<dbReference type="GO" id="GO:0003677">
    <property type="term" value="F:DNA binding"/>
    <property type="evidence" value="ECO:0007669"/>
    <property type="project" value="InterPro"/>
</dbReference>
<protein>
    <submittedName>
        <fullName evidence="3">Type II toxin-antitoxin system PemK/MazF family toxin</fullName>
    </submittedName>
</protein>
<gene>
    <name evidence="3" type="ORF">IPN02_19960</name>
</gene>
<proteinExistence type="inferred from homology"/>